<proteinExistence type="predicted"/>
<dbReference type="KEGG" id="mya:MORIYA_4098"/>
<protein>
    <submittedName>
        <fullName evidence="1">Uncharacterized protein</fullName>
    </submittedName>
</protein>
<dbReference type="EMBL" id="LS483250">
    <property type="protein sequence ID" value="SQD80550.1"/>
    <property type="molecule type" value="Genomic_DNA"/>
</dbReference>
<name>A0A330LUQ0_9GAMM</name>
<accession>A0A330LUQ0</accession>
<dbReference type="RefSeq" id="WP_232011685.1">
    <property type="nucleotide sequence ID" value="NZ_LS483250.1"/>
</dbReference>
<reference evidence="2" key="1">
    <citation type="submission" date="2018-05" db="EMBL/GenBank/DDBJ databases">
        <authorList>
            <person name="Cea G.-C."/>
            <person name="William W."/>
        </authorList>
    </citation>
    <scope>NUCLEOTIDE SEQUENCE [LARGE SCALE GENOMIC DNA]</scope>
    <source>
        <strain evidence="2">DB21MT 5</strain>
    </source>
</reference>
<organism evidence="1 2">
    <name type="scientific">Moritella yayanosii</name>
    <dbReference type="NCBI Taxonomy" id="69539"/>
    <lineage>
        <taxon>Bacteria</taxon>
        <taxon>Pseudomonadati</taxon>
        <taxon>Pseudomonadota</taxon>
        <taxon>Gammaproteobacteria</taxon>
        <taxon>Alteromonadales</taxon>
        <taxon>Moritellaceae</taxon>
        <taxon>Moritella</taxon>
    </lineage>
</organism>
<keyword evidence="2" id="KW-1185">Reference proteome</keyword>
<sequence length="89" mass="9811">MFSGCVTLAEFTDGSDRFTMSAAASEEMNAVNAAMNAVEILYQRGNKQDLTYYAPNNFELALKKREALLSMYEDYTPNGGNCFLNSGSE</sequence>
<gene>
    <name evidence="1" type="ORF">MORIYA_4098</name>
</gene>
<evidence type="ECO:0000313" key="1">
    <source>
        <dbReference type="EMBL" id="SQD80550.1"/>
    </source>
</evidence>
<evidence type="ECO:0000313" key="2">
    <source>
        <dbReference type="Proteomes" id="UP000250163"/>
    </source>
</evidence>
<dbReference type="AlphaFoldDB" id="A0A330LUQ0"/>
<dbReference type="Proteomes" id="UP000250163">
    <property type="component" value="Chromosome MORIYA"/>
</dbReference>